<keyword evidence="2" id="KW-0238">DNA-binding</keyword>
<dbReference type="Pfam" id="PF00356">
    <property type="entry name" value="LacI"/>
    <property type="match status" value="1"/>
</dbReference>
<dbReference type="InterPro" id="IPR028082">
    <property type="entry name" value="Peripla_BP_I"/>
</dbReference>
<dbReference type="GO" id="GO:0003700">
    <property type="term" value="F:DNA-binding transcription factor activity"/>
    <property type="evidence" value="ECO:0007669"/>
    <property type="project" value="TreeGrafter"/>
</dbReference>
<dbReference type="InterPro" id="IPR010982">
    <property type="entry name" value="Lambda_DNA-bd_dom_sf"/>
</dbReference>
<accession>A0A4R6VFF4</accession>
<dbReference type="Proteomes" id="UP000295705">
    <property type="component" value="Unassembled WGS sequence"/>
</dbReference>
<dbReference type="SMART" id="SM00354">
    <property type="entry name" value="HTH_LACI"/>
    <property type="match status" value="1"/>
</dbReference>
<dbReference type="InterPro" id="IPR000843">
    <property type="entry name" value="HTH_LacI"/>
</dbReference>
<dbReference type="InterPro" id="IPR046335">
    <property type="entry name" value="LacI/GalR-like_sensor"/>
</dbReference>
<dbReference type="GO" id="GO:0000976">
    <property type="term" value="F:transcription cis-regulatory region binding"/>
    <property type="evidence" value="ECO:0007669"/>
    <property type="project" value="TreeGrafter"/>
</dbReference>
<name>A0A4R6VFF4_9PSEU</name>
<keyword evidence="1" id="KW-0805">Transcription regulation</keyword>
<comment type="caution">
    <text evidence="5">The sequence shown here is derived from an EMBL/GenBank/DDBJ whole genome shotgun (WGS) entry which is preliminary data.</text>
</comment>
<evidence type="ECO:0000313" key="5">
    <source>
        <dbReference type="EMBL" id="TDQ55857.1"/>
    </source>
</evidence>
<dbReference type="SUPFAM" id="SSF53822">
    <property type="entry name" value="Periplasmic binding protein-like I"/>
    <property type="match status" value="1"/>
</dbReference>
<protein>
    <submittedName>
        <fullName evidence="5">LacI family transcriptional regulator</fullName>
    </submittedName>
</protein>
<dbReference type="Pfam" id="PF13377">
    <property type="entry name" value="Peripla_BP_3"/>
    <property type="match status" value="1"/>
</dbReference>
<dbReference type="EMBL" id="SNYO01000005">
    <property type="protein sequence ID" value="TDQ55857.1"/>
    <property type="molecule type" value="Genomic_DNA"/>
</dbReference>
<dbReference type="Gene3D" id="3.40.50.2300">
    <property type="match status" value="2"/>
</dbReference>
<dbReference type="PROSITE" id="PS00356">
    <property type="entry name" value="HTH_LACI_1"/>
    <property type="match status" value="1"/>
</dbReference>
<feature type="domain" description="HTH lacI-type" evidence="4">
    <location>
        <begin position="23"/>
        <end position="77"/>
    </location>
</feature>
<evidence type="ECO:0000256" key="2">
    <source>
        <dbReference type="ARBA" id="ARBA00023125"/>
    </source>
</evidence>
<dbReference type="PRINTS" id="PR00036">
    <property type="entry name" value="HTHLACI"/>
</dbReference>
<organism evidence="5 6">
    <name type="scientific">Actinomycetospora succinea</name>
    <dbReference type="NCBI Taxonomy" id="663603"/>
    <lineage>
        <taxon>Bacteria</taxon>
        <taxon>Bacillati</taxon>
        <taxon>Actinomycetota</taxon>
        <taxon>Actinomycetes</taxon>
        <taxon>Pseudonocardiales</taxon>
        <taxon>Pseudonocardiaceae</taxon>
        <taxon>Actinomycetospora</taxon>
    </lineage>
</organism>
<evidence type="ECO:0000256" key="1">
    <source>
        <dbReference type="ARBA" id="ARBA00023015"/>
    </source>
</evidence>
<dbReference type="PANTHER" id="PTHR30146:SF109">
    <property type="entry name" value="HTH-TYPE TRANSCRIPTIONAL REGULATOR GALS"/>
    <property type="match status" value="1"/>
</dbReference>
<dbReference type="PANTHER" id="PTHR30146">
    <property type="entry name" value="LACI-RELATED TRANSCRIPTIONAL REPRESSOR"/>
    <property type="match status" value="1"/>
</dbReference>
<evidence type="ECO:0000313" key="6">
    <source>
        <dbReference type="Proteomes" id="UP000295705"/>
    </source>
</evidence>
<keyword evidence="3" id="KW-0804">Transcription</keyword>
<dbReference type="AlphaFoldDB" id="A0A4R6VFF4"/>
<keyword evidence="6" id="KW-1185">Reference proteome</keyword>
<proteinExistence type="predicted"/>
<dbReference type="Gene3D" id="1.10.260.40">
    <property type="entry name" value="lambda repressor-like DNA-binding domains"/>
    <property type="match status" value="1"/>
</dbReference>
<evidence type="ECO:0000259" key="4">
    <source>
        <dbReference type="PROSITE" id="PS50932"/>
    </source>
</evidence>
<evidence type="ECO:0000256" key="3">
    <source>
        <dbReference type="ARBA" id="ARBA00023163"/>
    </source>
</evidence>
<reference evidence="5 6" key="1">
    <citation type="submission" date="2019-03" db="EMBL/GenBank/DDBJ databases">
        <title>Genomic Encyclopedia of Type Strains, Phase IV (KMG-IV): sequencing the most valuable type-strain genomes for metagenomic binning, comparative biology and taxonomic classification.</title>
        <authorList>
            <person name="Goeker M."/>
        </authorList>
    </citation>
    <scope>NUCLEOTIDE SEQUENCE [LARGE SCALE GENOMIC DNA]</scope>
    <source>
        <strain evidence="5 6">DSM 45775</strain>
    </source>
</reference>
<dbReference type="SUPFAM" id="SSF47413">
    <property type="entry name" value="lambda repressor-like DNA-binding domains"/>
    <property type="match status" value="1"/>
</dbReference>
<dbReference type="CDD" id="cd06267">
    <property type="entry name" value="PBP1_LacI_sugar_binding-like"/>
    <property type="match status" value="1"/>
</dbReference>
<dbReference type="CDD" id="cd01392">
    <property type="entry name" value="HTH_LacI"/>
    <property type="match status" value="1"/>
</dbReference>
<gene>
    <name evidence="5" type="ORF">EV188_105255</name>
</gene>
<sequence>MRRGHRPGGTRVDAVEGEPTVRVTIDDVARAAGVSRQTVSRAMNGKGEISAGTRRRVLATIEELDYRPSVFARGMRTQRAGTLGLILSDIANPFFPAVARGVFDAAAAHGFSVVVHNTDAHAGRESAASREILERGAEGVIGFFEALGDEELVALHRRLPLVVADRRAPAPTVASVSSDFATGTRLAVEHLHARGHRHLGMLDGAVGVDHVRRHAFTAAAAPGSPIVTGPPTITGGAAAAAQLLGEHPEVTALFAFNDLMAVGAIRALRERGRRVPDDCAVVGYDDLTLAADLDPPLTTVHTDKYELGRTLVETLDGVIKARRDDTGATPGPEDRLLPATLVVRRSG</sequence>
<dbReference type="PROSITE" id="PS50932">
    <property type="entry name" value="HTH_LACI_2"/>
    <property type="match status" value="1"/>
</dbReference>